<keyword evidence="3" id="KW-1185">Reference proteome</keyword>
<dbReference type="RefSeq" id="WP_068208542.1">
    <property type="nucleotide sequence ID" value="NZ_CP013355.1"/>
</dbReference>
<dbReference type="Proteomes" id="UP000059672">
    <property type="component" value="Chromosome"/>
</dbReference>
<dbReference type="STRING" id="1622118.Lupro_08195"/>
<proteinExistence type="predicted"/>
<evidence type="ECO:0000256" key="1">
    <source>
        <dbReference type="SAM" id="SignalP"/>
    </source>
</evidence>
<sequence length="164" mass="18794">MNKLASFSISIIILFAFSFCSASKNTFKNNPPFKIIKTTYNSWVGGQPGVRGITIYVTIDNPKINLDTVFFRNMKTKLKKDLSVTSNTFVGSFTLHNKEHDFILEKKSIKEFGNIPPKTSLNIPFTLGDNEAVVSYIYKDKKYFYKIKNVIEVKAVQYPMKKKQ</sequence>
<dbReference type="AlphaFoldDB" id="A0A0X8G717"/>
<feature type="signal peptide" evidence="1">
    <location>
        <begin position="1"/>
        <end position="22"/>
    </location>
</feature>
<dbReference type="KEGG" id="lut:Lupro_08195"/>
<evidence type="ECO:0000313" key="3">
    <source>
        <dbReference type="Proteomes" id="UP000059672"/>
    </source>
</evidence>
<evidence type="ECO:0008006" key="4">
    <source>
        <dbReference type="Google" id="ProtNLM"/>
    </source>
</evidence>
<dbReference type="OrthoDB" id="1364277at2"/>
<organism evidence="2 3">
    <name type="scientific">Lutibacter profundi</name>
    <dbReference type="NCBI Taxonomy" id="1622118"/>
    <lineage>
        <taxon>Bacteria</taxon>
        <taxon>Pseudomonadati</taxon>
        <taxon>Bacteroidota</taxon>
        <taxon>Flavobacteriia</taxon>
        <taxon>Flavobacteriales</taxon>
        <taxon>Flavobacteriaceae</taxon>
        <taxon>Lutibacter</taxon>
    </lineage>
</organism>
<reference evidence="3" key="1">
    <citation type="submission" date="2015-12" db="EMBL/GenBank/DDBJ databases">
        <title>Complete genome sequence of Lutibacter profundus strain LP1.</title>
        <authorList>
            <person name="Wissuwa J."/>
            <person name="Le Moine Bauer S."/>
            <person name="Stokke R."/>
            <person name="Dahle H."/>
            <person name="Steen I.H."/>
        </authorList>
    </citation>
    <scope>NUCLEOTIDE SEQUENCE [LARGE SCALE GENOMIC DNA]</scope>
    <source>
        <strain evidence="3">LP1</strain>
    </source>
</reference>
<accession>A0A0X8G717</accession>
<dbReference type="EMBL" id="CP013355">
    <property type="protein sequence ID" value="AMC11235.1"/>
    <property type="molecule type" value="Genomic_DNA"/>
</dbReference>
<evidence type="ECO:0000313" key="2">
    <source>
        <dbReference type="EMBL" id="AMC11235.1"/>
    </source>
</evidence>
<feature type="chain" id="PRO_5007066288" description="Lipoprotein" evidence="1">
    <location>
        <begin position="23"/>
        <end position="164"/>
    </location>
</feature>
<protein>
    <recommendedName>
        <fullName evidence="4">Lipoprotein</fullName>
    </recommendedName>
</protein>
<dbReference type="PATRIC" id="fig|1622118.3.peg.1694"/>
<keyword evidence="1" id="KW-0732">Signal</keyword>
<gene>
    <name evidence="2" type="ORF">Lupro_08195</name>
</gene>
<name>A0A0X8G717_9FLAO</name>
<reference evidence="2 3" key="2">
    <citation type="journal article" date="2016" name="Int. J. Syst. Evol. Microbiol.">
        <title>Lutibacter profundi sp. nov., isolated from a deep-sea hydrothermal system on the Arctic Mid-Ocean Ridge and emended description of the genus Lutibacter.</title>
        <authorList>
            <person name="Le Moine Bauer S."/>
            <person name="Roalkvam I."/>
            <person name="Steen I.H."/>
            <person name="Dahle H."/>
        </authorList>
    </citation>
    <scope>NUCLEOTIDE SEQUENCE [LARGE SCALE GENOMIC DNA]</scope>
    <source>
        <strain evidence="2 3">LP1</strain>
    </source>
</reference>